<feature type="domain" description="DUF4842" evidence="2">
    <location>
        <begin position="185"/>
        <end position="392"/>
    </location>
</feature>
<evidence type="ECO:0000256" key="1">
    <source>
        <dbReference type="SAM" id="SignalP"/>
    </source>
</evidence>
<dbReference type="OrthoDB" id="1204817at2"/>
<accession>A0A1M7KW61</accession>
<dbReference type="AlphaFoldDB" id="A0A1M7KW61"/>
<keyword evidence="1" id="KW-0732">Signal</keyword>
<sequence>MRKSLIITLIAGAMAMLGVASCSKNVYDEETHRQLIKYFSAVDSVDQQHEWKLSEFKSYRYQVPSGNYQQLRIYSANPLTSSKAELMHQIFVSGNQSGVLSVDVPYQITTLYAAIVDASGNLTVTSFPASQASTETFDFTSATTGKAVTSALQTYTYLFEENYPEPGDYDYNDVVLRVSQQRTAVNQITVTVTLSAVGAAKQIAGCIRLVGYSYDTVDSVYTTTGVTFNDGINDQTLYPFGDIFSDKTVAHSLLMKGRNQEAVLNLFCDAHWAMAFNLDADYGLFTRKKYNVIDPNSDSYNTDTYQTRATRTLSYVVTFKNDDYTISRLDNFTLNDIDPFIITYYNGGNWETHVEQFKSAKVLANYSVASFKDLPWALMVPTGDFRYPLEGNEMGYRKRVESGAVAMIGAYTTTGHSFGEWAEDHTRFLDWYLYLTNASMVY</sequence>
<protein>
    <submittedName>
        <fullName evidence="3">LruC domain-containing protein</fullName>
    </submittedName>
</protein>
<feature type="chain" id="PRO_5013133617" evidence="1">
    <location>
        <begin position="21"/>
        <end position="442"/>
    </location>
</feature>
<evidence type="ECO:0000259" key="2">
    <source>
        <dbReference type="Pfam" id="PF16130"/>
    </source>
</evidence>
<dbReference type="InterPro" id="IPR031025">
    <property type="entry name" value="LruC_dom"/>
</dbReference>
<evidence type="ECO:0000313" key="4">
    <source>
        <dbReference type="Proteomes" id="UP000184280"/>
    </source>
</evidence>
<reference evidence="3 4" key="1">
    <citation type="submission" date="2016-11" db="EMBL/GenBank/DDBJ databases">
        <authorList>
            <person name="Jaros S."/>
            <person name="Januszkiewicz K."/>
            <person name="Wedrychowicz H."/>
        </authorList>
    </citation>
    <scope>NUCLEOTIDE SEQUENCE [LARGE SCALE GENOMIC DNA]</scope>
    <source>
        <strain evidence="3 4">BPI-34</strain>
    </source>
</reference>
<dbReference type="Proteomes" id="UP000184280">
    <property type="component" value="Unassembled WGS sequence"/>
</dbReference>
<proteinExistence type="predicted"/>
<name>A0A1M7KW61_XYLRU</name>
<organism evidence="3 4">
    <name type="scientific">Xylanibacter ruminicola</name>
    <name type="common">Prevotella ruminicola</name>
    <dbReference type="NCBI Taxonomy" id="839"/>
    <lineage>
        <taxon>Bacteria</taxon>
        <taxon>Pseudomonadati</taxon>
        <taxon>Bacteroidota</taxon>
        <taxon>Bacteroidia</taxon>
        <taxon>Bacteroidales</taxon>
        <taxon>Prevotellaceae</taxon>
        <taxon>Xylanibacter</taxon>
    </lineage>
</organism>
<dbReference type="PROSITE" id="PS51257">
    <property type="entry name" value="PROKAR_LIPOPROTEIN"/>
    <property type="match status" value="1"/>
</dbReference>
<gene>
    <name evidence="3" type="ORF">SAMN04488494_2444</name>
</gene>
<dbReference type="InterPro" id="IPR032295">
    <property type="entry name" value="DUF4842"/>
</dbReference>
<evidence type="ECO:0000313" key="3">
    <source>
        <dbReference type="EMBL" id="SHM69306.1"/>
    </source>
</evidence>
<dbReference type="Pfam" id="PF16130">
    <property type="entry name" value="DUF4842"/>
    <property type="match status" value="1"/>
</dbReference>
<dbReference type="RefSeq" id="WP_073046135.1">
    <property type="nucleotide sequence ID" value="NZ_FRCJ01000005.1"/>
</dbReference>
<dbReference type="NCBIfam" id="TIGR04456">
    <property type="entry name" value="LruC_dom"/>
    <property type="match status" value="1"/>
</dbReference>
<dbReference type="EMBL" id="FRCJ01000005">
    <property type="protein sequence ID" value="SHM69306.1"/>
    <property type="molecule type" value="Genomic_DNA"/>
</dbReference>
<feature type="signal peptide" evidence="1">
    <location>
        <begin position="1"/>
        <end position="20"/>
    </location>
</feature>